<dbReference type="InterPro" id="IPR011856">
    <property type="entry name" value="tRNA_endonuc-like_dom_sf"/>
</dbReference>
<dbReference type="KEGG" id="rin:ACS15_4738"/>
<dbReference type="Gene3D" id="3.40.1350.10">
    <property type="match status" value="1"/>
</dbReference>
<proteinExistence type="predicted"/>
<accession>A0AAC9BMB2</accession>
<dbReference type="EMBL" id="CP012606">
    <property type="protein sequence ID" value="ANH76823.1"/>
    <property type="molecule type" value="Genomic_DNA"/>
</dbReference>
<dbReference type="Proteomes" id="UP000077927">
    <property type="component" value="Chromosome 2"/>
</dbReference>
<reference evidence="1 2" key="1">
    <citation type="submission" date="2015-09" db="EMBL/GenBank/DDBJ databases">
        <authorList>
            <person name="Xu Y."/>
            <person name="Nagy A."/>
            <person name="Liu N.T."/>
            <person name="Nou X."/>
        </authorList>
    </citation>
    <scope>NUCLEOTIDE SEQUENCE [LARGE SCALE GENOMIC DNA]</scope>
    <source>
        <strain evidence="1 2">FC1138</strain>
    </source>
</reference>
<name>A0AAC9BMB2_9RALS</name>
<evidence type="ECO:0000313" key="1">
    <source>
        <dbReference type="EMBL" id="ANH76823.1"/>
    </source>
</evidence>
<evidence type="ECO:0000313" key="2">
    <source>
        <dbReference type="Proteomes" id="UP000077927"/>
    </source>
</evidence>
<gene>
    <name evidence="1" type="ORF">ACS15_4738</name>
</gene>
<dbReference type="AlphaFoldDB" id="A0AAC9BMB2"/>
<sequence length="182" mass="21471">MGDLLLFLRDEDNTPFCINWTVKKDDNGFKRGLDLKSTRTREENRQQRAKFRHELECIYYEDAGIRTVQVTQAKIDFDVACNLRQLYGYQQHRISVSAEIRQKIEEKLRSIIGKHVAPIDVSRTIIEEFGCDLHDCRTILYQGVWNRRLRVDLFSPITFDHPLKPESRDVLEVYGHWFGRAA</sequence>
<organism evidence="1 2">
    <name type="scientific">Ralstonia insidiosa</name>
    <dbReference type="NCBI Taxonomy" id="190721"/>
    <lineage>
        <taxon>Bacteria</taxon>
        <taxon>Pseudomonadati</taxon>
        <taxon>Pseudomonadota</taxon>
        <taxon>Betaproteobacteria</taxon>
        <taxon>Burkholderiales</taxon>
        <taxon>Burkholderiaceae</taxon>
        <taxon>Ralstonia</taxon>
    </lineage>
</organism>
<dbReference type="GO" id="GO:0003676">
    <property type="term" value="F:nucleic acid binding"/>
    <property type="evidence" value="ECO:0007669"/>
    <property type="project" value="InterPro"/>
</dbReference>
<protein>
    <submittedName>
        <fullName evidence="1">Uncharacterized protein</fullName>
    </submittedName>
</protein>